<dbReference type="InterPro" id="IPR003765">
    <property type="entry name" value="NO3_reductase_chaperone_NarJ"/>
</dbReference>
<dbReference type="InterPro" id="IPR020945">
    <property type="entry name" value="DMSO/NO3_reduct_chaperone"/>
</dbReference>
<evidence type="ECO:0000313" key="3">
    <source>
        <dbReference type="EMBL" id="ADD44846.1"/>
    </source>
</evidence>
<dbReference type="GO" id="GO:0051082">
    <property type="term" value="F:unfolded protein binding"/>
    <property type="evidence" value="ECO:0007669"/>
    <property type="project" value="InterPro"/>
</dbReference>
<dbReference type="SUPFAM" id="SSF89155">
    <property type="entry name" value="TorD-like"/>
    <property type="match status" value="1"/>
</dbReference>
<dbReference type="HOGENOM" id="CLU_084469_1_0_11"/>
<evidence type="ECO:0000313" key="4">
    <source>
        <dbReference type="Proteomes" id="UP000000844"/>
    </source>
</evidence>
<dbReference type="STRING" id="446470.Snas_5211"/>
<dbReference type="Proteomes" id="UP000000844">
    <property type="component" value="Chromosome"/>
</dbReference>
<dbReference type="Pfam" id="PF02613">
    <property type="entry name" value="Nitrate_red_del"/>
    <property type="match status" value="1"/>
</dbReference>
<dbReference type="PANTHER" id="PTHR43680:SF2">
    <property type="entry name" value="NITRATE REDUCTASE MOLYBDENUM COFACTOR ASSEMBLY CHAPERONE NARJ"/>
    <property type="match status" value="1"/>
</dbReference>
<reference evidence="3 4" key="1">
    <citation type="journal article" date="2009" name="Stand. Genomic Sci.">
        <title>Complete genome sequence of Stackebrandtia nassauensis type strain (LLR-40K-21).</title>
        <authorList>
            <person name="Munk C."/>
            <person name="Lapidus A."/>
            <person name="Copeland A."/>
            <person name="Jando M."/>
            <person name="Mayilraj S."/>
            <person name="Glavina Del Rio T."/>
            <person name="Nolan M."/>
            <person name="Chen F."/>
            <person name="Lucas S."/>
            <person name="Tice H."/>
            <person name="Cheng J.F."/>
            <person name="Han C."/>
            <person name="Detter J.C."/>
            <person name="Bruce D."/>
            <person name="Goodwin L."/>
            <person name="Chain P."/>
            <person name="Pitluck S."/>
            <person name="Goker M."/>
            <person name="Ovchinikova G."/>
            <person name="Pati A."/>
            <person name="Ivanova N."/>
            <person name="Mavromatis K."/>
            <person name="Chen A."/>
            <person name="Palaniappan K."/>
            <person name="Land M."/>
            <person name="Hauser L."/>
            <person name="Chang Y.J."/>
            <person name="Jeffries C.D."/>
            <person name="Bristow J."/>
            <person name="Eisen J.A."/>
            <person name="Markowitz V."/>
            <person name="Hugenholtz P."/>
            <person name="Kyrpides N.C."/>
            <person name="Klenk H.P."/>
        </authorList>
    </citation>
    <scope>NUCLEOTIDE SEQUENCE [LARGE SCALE GENOMIC DNA]</scope>
    <source>
        <strain evidence="4">DSM 44728 / CIP 108903 / NRRL B-16338 / NBRC 102104 / LLR-40K-21</strain>
    </source>
</reference>
<evidence type="ECO:0000256" key="2">
    <source>
        <dbReference type="SAM" id="MobiDB-lite"/>
    </source>
</evidence>
<dbReference type="InterPro" id="IPR036411">
    <property type="entry name" value="TorD-like_sf"/>
</dbReference>
<dbReference type="EMBL" id="CP001778">
    <property type="protein sequence ID" value="ADD44846.1"/>
    <property type="molecule type" value="Genomic_DNA"/>
</dbReference>
<accession>D3QBV7</accession>
<keyword evidence="1" id="KW-0534">Nitrate assimilation</keyword>
<evidence type="ECO:0000256" key="1">
    <source>
        <dbReference type="ARBA" id="ARBA00023063"/>
    </source>
</evidence>
<dbReference type="AlphaFoldDB" id="D3QBV7"/>
<protein>
    <submittedName>
        <fullName evidence="3">Nitrate reductase molybdenum cofactor assembly chaperone</fullName>
    </submittedName>
</protein>
<dbReference type="NCBIfam" id="TIGR00684">
    <property type="entry name" value="narJ"/>
    <property type="match status" value="1"/>
</dbReference>
<keyword evidence="4" id="KW-1185">Reference proteome</keyword>
<dbReference type="GO" id="GO:0016530">
    <property type="term" value="F:metallochaperone activity"/>
    <property type="evidence" value="ECO:0007669"/>
    <property type="project" value="TreeGrafter"/>
</dbReference>
<organism evidence="3 4">
    <name type="scientific">Stackebrandtia nassauensis (strain DSM 44728 / CIP 108903 / NRRL B-16338 / NBRC 102104 / LLR-40K-21)</name>
    <dbReference type="NCBI Taxonomy" id="446470"/>
    <lineage>
        <taxon>Bacteria</taxon>
        <taxon>Bacillati</taxon>
        <taxon>Actinomycetota</taxon>
        <taxon>Actinomycetes</taxon>
        <taxon>Glycomycetales</taxon>
        <taxon>Glycomycetaceae</taxon>
        <taxon>Stackebrandtia</taxon>
    </lineage>
</organism>
<name>D3QBV7_STANL</name>
<dbReference type="RefSeq" id="WP_013020417.1">
    <property type="nucleotide sequence ID" value="NC_013947.1"/>
</dbReference>
<sequence length="221" mass="23730">MTVPSETVVRQAAALLLAYPDAGFFERLPLIRQAVAELKGRTGAPQLERFCDHAQSVPPLELGAHYVDTFDLKRRRTLHLTFYTDGDTRRRGHALSDIKQVYASRGWAPAAGELPDHLAVMLEFAARGDAELGVGLLNRFQPALELLSAALREHGTRYADVVDAVRASLPPASRADLALARQLAASGPPAEDVGLGGYPTPGSPASGDRTMLGMPTLGARR</sequence>
<dbReference type="PANTHER" id="PTHR43680">
    <property type="entry name" value="NITRATE REDUCTASE MOLYBDENUM COFACTOR ASSEMBLY CHAPERONE"/>
    <property type="match status" value="1"/>
</dbReference>
<dbReference type="Gene3D" id="1.10.3480.10">
    <property type="entry name" value="TorD-like"/>
    <property type="match status" value="1"/>
</dbReference>
<dbReference type="eggNOG" id="COG2180">
    <property type="taxonomic scope" value="Bacteria"/>
</dbReference>
<dbReference type="GO" id="GO:0051131">
    <property type="term" value="P:chaperone-mediated protein complex assembly"/>
    <property type="evidence" value="ECO:0007669"/>
    <property type="project" value="InterPro"/>
</dbReference>
<dbReference type="KEGG" id="sna:Snas_5211"/>
<feature type="region of interest" description="Disordered" evidence="2">
    <location>
        <begin position="187"/>
        <end position="221"/>
    </location>
</feature>
<dbReference type="GO" id="GO:0042128">
    <property type="term" value="P:nitrate assimilation"/>
    <property type="evidence" value="ECO:0007669"/>
    <property type="project" value="UniProtKB-KW"/>
</dbReference>
<proteinExistence type="predicted"/>
<gene>
    <name evidence="3" type="ordered locus">Snas_5211</name>
</gene>
<dbReference type="OrthoDB" id="4307003at2"/>